<feature type="domain" description="HTH lysR-type" evidence="5">
    <location>
        <begin position="2"/>
        <end position="59"/>
    </location>
</feature>
<dbReference type="PANTHER" id="PTHR30126">
    <property type="entry name" value="HTH-TYPE TRANSCRIPTIONAL REGULATOR"/>
    <property type="match status" value="1"/>
</dbReference>
<dbReference type="InterPro" id="IPR005119">
    <property type="entry name" value="LysR_subst-bd"/>
</dbReference>
<organism evidence="6 7">
    <name type="scientific">Herminiimonas contaminans</name>
    <dbReference type="NCBI Taxonomy" id="1111140"/>
    <lineage>
        <taxon>Bacteria</taxon>
        <taxon>Pseudomonadati</taxon>
        <taxon>Pseudomonadota</taxon>
        <taxon>Betaproteobacteria</taxon>
        <taxon>Burkholderiales</taxon>
        <taxon>Oxalobacteraceae</taxon>
        <taxon>Herminiimonas</taxon>
    </lineage>
</organism>
<dbReference type="Gene3D" id="3.40.190.10">
    <property type="entry name" value="Periplasmic binding protein-like II"/>
    <property type="match status" value="2"/>
</dbReference>
<dbReference type="Pfam" id="PF03466">
    <property type="entry name" value="LysR_substrate"/>
    <property type="match status" value="1"/>
</dbReference>
<evidence type="ECO:0000256" key="4">
    <source>
        <dbReference type="ARBA" id="ARBA00023163"/>
    </source>
</evidence>
<evidence type="ECO:0000259" key="5">
    <source>
        <dbReference type="PROSITE" id="PS50931"/>
    </source>
</evidence>
<dbReference type="Gene3D" id="1.10.10.10">
    <property type="entry name" value="Winged helix-like DNA-binding domain superfamily/Winged helix DNA-binding domain"/>
    <property type="match status" value="1"/>
</dbReference>
<reference evidence="6 7" key="1">
    <citation type="submission" date="2020-11" db="EMBL/GenBank/DDBJ databases">
        <title>WGS of Herminiimonas contaminans strain Marseille-Q4544 isolated from planarians Schmidtea mediterranea.</title>
        <authorList>
            <person name="Kangale L."/>
        </authorList>
    </citation>
    <scope>NUCLEOTIDE SEQUENCE [LARGE SCALE GENOMIC DNA]</scope>
    <source>
        <strain evidence="6 7">Marseille-Q4544</strain>
    </source>
</reference>
<proteinExistence type="inferred from homology"/>
<dbReference type="InterPro" id="IPR036390">
    <property type="entry name" value="WH_DNA-bd_sf"/>
</dbReference>
<dbReference type="PROSITE" id="PS50931">
    <property type="entry name" value="HTH_LYSR"/>
    <property type="match status" value="1"/>
</dbReference>
<protein>
    <submittedName>
        <fullName evidence="6">LysR family transcriptional regulator</fullName>
    </submittedName>
</protein>
<keyword evidence="7" id="KW-1185">Reference proteome</keyword>
<dbReference type="RefSeq" id="WP_011872575.1">
    <property type="nucleotide sequence ID" value="NZ_JADOEL010000030.1"/>
</dbReference>
<gene>
    <name evidence="6" type="ORF">IXC47_18920</name>
</gene>
<evidence type="ECO:0000313" key="6">
    <source>
        <dbReference type="EMBL" id="MBF8179758.1"/>
    </source>
</evidence>
<evidence type="ECO:0000256" key="1">
    <source>
        <dbReference type="ARBA" id="ARBA00009437"/>
    </source>
</evidence>
<name>A0ABS0EZ62_9BURK</name>
<dbReference type="Pfam" id="PF00126">
    <property type="entry name" value="HTH_1"/>
    <property type="match status" value="1"/>
</dbReference>
<comment type="caution">
    <text evidence="6">The sequence shown here is derived from an EMBL/GenBank/DDBJ whole genome shotgun (WGS) entry which is preliminary data.</text>
</comment>
<keyword evidence="4" id="KW-0804">Transcription</keyword>
<sequence length="285" mass="31461">MIDLEKLETFLTVAKHGGFRGAAMHRGLSQSTLTQHIKQLERSLNAVLIDRSNAVSKLTTEGQALLPYAQMLIDISKKASDLFRRSSLTIGASSNVGIYLLQPYLKEFQRRSGVKLDIVIADNTSIADKLQRLEIDVAVMEWWDSRSGFTASIWRSEELVLIVPTSHPWAGRSTIQLEELDGIELIGGEKGTGTGRIIERMLGARDLRINVAMQLGSTEAVKHAVKAGLGVSVVLAGAVTDEVLSRQFNVLRIDGDTLQKDIYVIHRNCTSADSVESKFVDFLRQ</sequence>
<accession>A0ABS0EZ62</accession>
<keyword evidence="3" id="KW-0238">DNA-binding</keyword>
<dbReference type="PANTHER" id="PTHR30126:SF40">
    <property type="entry name" value="HTH-TYPE TRANSCRIPTIONAL REGULATOR GLTR"/>
    <property type="match status" value="1"/>
</dbReference>
<dbReference type="InterPro" id="IPR000847">
    <property type="entry name" value="LysR_HTH_N"/>
</dbReference>
<evidence type="ECO:0000256" key="3">
    <source>
        <dbReference type="ARBA" id="ARBA00023125"/>
    </source>
</evidence>
<comment type="similarity">
    <text evidence="1">Belongs to the LysR transcriptional regulatory family.</text>
</comment>
<dbReference type="Proteomes" id="UP000657372">
    <property type="component" value="Unassembled WGS sequence"/>
</dbReference>
<dbReference type="EMBL" id="JADOEL010000030">
    <property type="protein sequence ID" value="MBF8179758.1"/>
    <property type="molecule type" value="Genomic_DNA"/>
</dbReference>
<evidence type="ECO:0000313" key="7">
    <source>
        <dbReference type="Proteomes" id="UP000657372"/>
    </source>
</evidence>
<dbReference type="SUPFAM" id="SSF53850">
    <property type="entry name" value="Periplasmic binding protein-like II"/>
    <property type="match status" value="1"/>
</dbReference>
<dbReference type="SUPFAM" id="SSF46785">
    <property type="entry name" value="Winged helix' DNA-binding domain"/>
    <property type="match status" value="1"/>
</dbReference>
<evidence type="ECO:0000256" key="2">
    <source>
        <dbReference type="ARBA" id="ARBA00023015"/>
    </source>
</evidence>
<dbReference type="InterPro" id="IPR036388">
    <property type="entry name" value="WH-like_DNA-bd_sf"/>
</dbReference>
<keyword evidence="2" id="KW-0805">Transcription regulation</keyword>